<sequence length="1088" mass="117058">MRFASLPWSLQALVYASIATADSLPYNPTRILTTTNSSYRYLFQTSSQSTYQGLLRAIDITKSFATDQLAISTITNGLPFLRDDRLVPYTPTIDSWGNITVIAGSCTAGANKTEVWTYCPASANTPALGTWSQHQTSDQSLSPGSNLTGSNYLASAVAFSPKVDGDPTDLAFYMFGGMCPFTTGDAHSWARDAAYSNMMLQLSPDPANAASGSYSITSIANRGSAIAEAGYTMTGLTPTFSVNATGQPNTQQQDFVLIGGHTQQAFINMSNIALFSLPQESWAYLPVRQPSSVKTDLAARQSNTDVEPRSGHTAVLSEDGSKVIVCGGWVGDITNAAVPQLAVLHLGSEYGGSASLEWTWSVPTANGNFTPPGDGLYGHGATMLPGGIMMVVGGYAISGSSSKRASQTTSDSVYLFNTTSNTWIDSYTPPSKPAEADQSSTGPLSKTSQQAGLGIGLAVGAAALAGLIWFYFWYSKRLRKQREERARELLGEGKTSHVSVVRIDRPSSYTGGIDGRGSYIDANRPCPSMSEAGATGLFVDIPSPTRGLRKALPNRGYAYHQAPRGDESRANRGSGSIHPIFESADEDSIRGDDDRVDESDAVQKVRQMEQVLDRTPQEQDPERNLRELQRILKASDTASRPARDPFIDPEPNPLGSHPVSPQIPETMRPVPPGRGRGDSPTRRPLSAEMDGSMNWMIVEQAIEPSDPSGSSTGRTSPTKTDDRTSSSLSEQSQPSQISSNSMTRTMSTRTGALLSAAAALQGDADDHEIEERTSTMGTLSSLGGRQSPYYFYTSTRPANEGKQKQRESYYAAQKSADSFTTARSTFAQLQDEGAALLGGPPMADRDDPYQRAMAAASPQVGRRQSMRDELPPIVISPRRRQGWMGSLKRALTAMSNDRSFSFTASAVEQLDRPADAADKEPRTCSSSPIRKRNPDGPRRAVSEGGTLLRQKRGQQDWEKDKEFSPYRDDPDPGDWGAPELERRPSDAENEWDVEGAAGQRDVQIMFTVPKARLRVVNADVERASMRSASDSAVSRTGSMGREASVRSSGSGGGSGGGRERRTGALGITDEEEEGIGVSTARDDGLRSR</sequence>
<keyword evidence="3" id="KW-0732">Signal</keyword>
<evidence type="ECO:0000256" key="3">
    <source>
        <dbReference type="SAM" id="SignalP"/>
    </source>
</evidence>
<feature type="compositionally biased region" description="Basic and acidic residues" evidence="1">
    <location>
        <begin position="932"/>
        <end position="941"/>
    </location>
</feature>
<dbReference type="InterPro" id="IPR015915">
    <property type="entry name" value="Kelch-typ_b-propeller"/>
</dbReference>
<name>A0AAI8YYS3_9PEZI</name>
<dbReference type="EMBL" id="CAVMBE010000024">
    <property type="protein sequence ID" value="CAK4011136.1"/>
    <property type="molecule type" value="Genomic_DNA"/>
</dbReference>
<comment type="caution">
    <text evidence="4">The sequence shown here is derived from an EMBL/GenBank/DDBJ whole genome shotgun (WGS) entry which is preliminary data.</text>
</comment>
<evidence type="ECO:0000256" key="2">
    <source>
        <dbReference type="SAM" id="Phobius"/>
    </source>
</evidence>
<dbReference type="Gene3D" id="2.120.10.80">
    <property type="entry name" value="Kelch-type beta propeller"/>
    <property type="match status" value="1"/>
</dbReference>
<feature type="compositionally biased region" description="Polar residues" evidence="1">
    <location>
        <begin position="1026"/>
        <end position="1037"/>
    </location>
</feature>
<accession>A0AAI8YYS3</accession>
<feature type="compositionally biased region" description="Basic and acidic residues" evidence="1">
    <location>
        <begin position="953"/>
        <end position="970"/>
    </location>
</feature>
<feature type="compositionally biased region" description="Low complexity" evidence="1">
    <location>
        <begin position="704"/>
        <end position="718"/>
    </location>
</feature>
<feature type="region of interest" description="Disordered" evidence="1">
    <location>
        <begin position="909"/>
        <end position="996"/>
    </location>
</feature>
<organism evidence="4 5">
    <name type="scientific">Lecanosticta acicola</name>
    <dbReference type="NCBI Taxonomy" id="111012"/>
    <lineage>
        <taxon>Eukaryota</taxon>
        <taxon>Fungi</taxon>
        <taxon>Dikarya</taxon>
        <taxon>Ascomycota</taxon>
        <taxon>Pezizomycotina</taxon>
        <taxon>Dothideomycetes</taxon>
        <taxon>Dothideomycetidae</taxon>
        <taxon>Mycosphaerellales</taxon>
        <taxon>Mycosphaerellaceae</taxon>
        <taxon>Lecanosticta</taxon>
    </lineage>
</organism>
<keyword evidence="5" id="KW-1185">Reference proteome</keyword>
<feature type="region of interest" description="Disordered" evidence="1">
    <location>
        <begin position="634"/>
        <end position="815"/>
    </location>
</feature>
<keyword evidence="2" id="KW-0812">Transmembrane</keyword>
<feature type="transmembrane region" description="Helical" evidence="2">
    <location>
        <begin position="451"/>
        <end position="474"/>
    </location>
</feature>
<feature type="compositionally biased region" description="Basic and acidic residues" evidence="1">
    <location>
        <begin position="909"/>
        <end position="922"/>
    </location>
</feature>
<evidence type="ECO:0008006" key="6">
    <source>
        <dbReference type="Google" id="ProtNLM"/>
    </source>
</evidence>
<dbReference type="AlphaFoldDB" id="A0AAI8YYS3"/>
<keyword evidence="2" id="KW-0472">Membrane</keyword>
<feature type="compositionally biased region" description="Polar residues" evidence="1">
    <location>
        <begin position="437"/>
        <end position="447"/>
    </location>
</feature>
<reference evidence="4" key="1">
    <citation type="submission" date="2023-11" db="EMBL/GenBank/DDBJ databases">
        <authorList>
            <person name="Alioto T."/>
            <person name="Alioto T."/>
            <person name="Gomez Garrido J."/>
        </authorList>
    </citation>
    <scope>NUCLEOTIDE SEQUENCE</scope>
</reference>
<keyword evidence="2" id="KW-1133">Transmembrane helix</keyword>
<evidence type="ECO:0000256" key="1">
    <source>
        <dbReference type="SAM" id="MobiDB-lite"/>
    </source>
</evidence>
<proteinExistence type="predicted"/>
<gene>
    <name evidence="4" type="ORF">LECACI_7A004440</name>
</gene>
<dbReference type="Proteomes" id="UP001296104">
    <property type="component" value="Unassembled WGS sequence"/>
</dbReference>
<evidence type="ECO:0000313" key="4">
    <source>
        <dbReference type="EMBL" id="CAK4011136.1"/>
    </source>
</evidence>
<feature type="region of interest" description="Disordered" evidence="1">
    <location>
        <begin position="1023"/>
        <end position="1088"/>
    </location>
</feature>
<feature type="region of interest" description="Disordered" evidence="1">
    <location>
        <begin position="552"/>
        <end position="601"/>
    </location>
</feature>
<protein>
    <recommendedName>
        <fullName evidence="6">Galactose oxidase</fullName>
    </recommendedName>
</protein>
<feature type="region of interest" description="Disordered" evidence="1">
    <location>
        <begin position="426"/>
        <end position="447"/>
    </location>
</feature>
<feature type="compositionally biased region" description="Low complexity" evidence="1">
    <location>
        <begin position="725"/>
        <end position="762"/>
    </location>
</feature>
<feature type="region of interest" description="Disordered" evidence="1">
    <location>
        <begin position="831"/>
        <end position="874"/>
    </location>
</feature>
<feature type="chain" id="PRO_5042601375" description="Galactose oxidase" evidence="3">
    <location>
        <begin position="22"/>
        <end position="1088"/>
    </location>
</feature>
<feature type="signal peptide" evidence="3">
    <location>
        <begin position="1"/>
        <end position="21"/>
    </location>
</feature>
<evidence type="ECO:0000313" key="5">
    <source>
        <dbReference type="Proteomes" id="UP001296104"/>
    </source>
</evidence>
<dbReference type="SUPFAM" id="SSF50965">
    <property type="entry name" value="Galactose oxidase, central domain"/>
    <property type="match status" value="1"/>
</dbReference>
<dbReference type="InterPro" id="IPR011043">
    <property type="entry name" value="Gal_Oxase/kelch_b-propeller"/>
</dbReference>
<feature type="compositionally biased region" description="Polar residues" evidence="1">
    <location>
        <begin position="774"/>
        <end position="784"/>
    </location>
</feature>